<dbReference type="Proteomes" id="UP000623608">
    <property type="component" value="Unassembled WGS sequence"/>
</dbReference>
<feature type="region of interest" description="Disordered" evidence="1">
    <location>
        <begin position="65"/>
        <end position="101"/>
    </location>
</feature>
<evidence type="ECO:0000313" key="2">
    <source>
        <dbReference type="EMBL" id="GIF19629.1"/>
    </source>
</evidence>
<dbReference type="EMBL" id="BOMY01000016">
    <property type="protein sequence ID" value="GIF19629.1"/>
    <property type="molecule type" value="Genomic_DNA"/>
</dbReference>
<feature type="compositionally biased region" description="Low complexity" evidence="1">
    <location>
        <begin position="65"/>
        <end position="76"/>
    </location>
</feature>
<evidence type="ECO:0000313" key="3">
    <source>
        <dbReference type="Proteomes" id="UP000623608"/>
    </source>
</evidence>
<evidence type="ECO:0000256" key="1">
    <source>
        <dbReference type="SAM" id="MobiDB-lite"/>
    </source>
</evidence>
<protein>
    <submittedName>
        <fullName evidence="2">Uncharacterized protein</fullName>
    </submittedName>
</protein>
<dbReference type="AlphaFoldDB" id="A0A919NJ35"/>
<reference evidence="2" key="1">
    <citation type="submission" date="2021-01" db="EMBL/GenBank/DDBJ databases">
        <title>Whole genome shotgun sequence of Actinoplanes tereljensis NBRC 105297.</title>
        <authorList>
            <person name="Komaki H."/>
            <person name="Tamura T."/>
        </authorList>
    </citation>
    <scope>NUCLEOTIDE SEQUENCE</scope>
    <source>
        <strain evidence="2">NBRC 105297</strain>
    </source>
</reference>
<comment type="caution">
    <text evidence="2">The sequence shown here is derived from an EMBL/GenBank/DDBJ whole genome shotgun (WGS) entry which is preliminary data.</text>
</comment>
<accession>A0A919NJ35</accession>
<keyword evidence="3" id="KW-1185">Reference proteome</keyword>
<gene>
    <name evidence="2" type="ORF">Ate02nite_23590</name>
</gene>
<name>A0A919NJ35_9ACTN</name>
<organism evidence="2 3">
    <name type="scientific">Paractinoplanes tereljensis</name>
    <dbReference type="NCBI Taxonomy" id="571912"/>
    <lineage>
        <taxon>Bacteria</taxon>
        <taxon>Bacillati</taxon>
        <taxon>Actinomycetota</taxon>
        <taxon>Actinomycetes</taxon>
        <taxon>Micromonosporales</taxon>
        <taxon>Micromonosporaceae</taxon>
        <taxon>Paractinoplanes</taxon>
    </lineage>
</organism>
<sequence length="101" mass="10647">MQRAGDPGTLERLRLAELLADRHEAGHFVLRQAELVATGFGQREVGDCELKAIDDLQFFGHEEGSSLSGGALASASRRPSVADPTDELGSVAAPLGRAFTA</sequence>
<dbReference type="AntiFam" id="ANF00237">
    <property type="entry name" value="Shadow ORF (opposite ahcY)"/>
</dbReference>
<proteinExistence type="predicted"/>